<accession>A0A2H3DHU9</accession>
<keyword evidence="1" id="KW-0812">Transmembrane</keyword>
<sequence>MAITSWMDVHLAVRLISDELMMPTTEIYAYLVDVSGHNAPAEQMIGVLTIMVMFAILRMGSSLRYI</sequence>
<keyword evidence="1" id="KW-0472">Membrane</keyword>
<evidence type="ECO:0000313" key="3">
    <source>
        <dbReference type="Proteomes" id="UP000217790"/>
    </source>
</evidence>
<evidence type="ECO:0000256" key="1">
    <source>
        <dbReference type="SAM" id="Phobius"/>
    </source>
</evidence>
<dbReference type="AlphaFoldDB" id="A0A2H3DHU9"/>
<gene>
    <name evidence="2" type="ORF">ARMGADRAFT_1011673</name>
</gene>
<reference evidence="3" key="1">
    <citation type="journal article" date="2017" name="Nat. Ecol. Evol.">
        <title>Genome expansion and lineage-specific genetic innovations in the forest pathogenic fungi Armillaria.</title>
        <authorList>
            <person name="Sipos G."/>
            <person name="Prasanna A.N."/>
            <person name="Walter M.C."/>
            <person name="O'Connor E."/>
            <person name="Balint B."/>
            <person name="Krizsan K."/>
            <person name="Kiss B."/>
            <person name="Hess J."/>
            <person name="Varga T."/>
            <person name="Slot J."/>
            <person name="Riley R."/>
            <person name="Boka B."/>
            <person name="Rigling D."/>
            <person name="Barry K."/>
            <person name="Lee J."/>
            <person name="Mihaltcheva S."/>
            <person name="LaButti K."/>
            <person name="Lipzen A."/>
            <person name="Waldron R."/>
            <person name="Moloney N.M."/>
            <person name="Sperisen C."/>
            <person name="Kredics L."/>
            <person name="Vagvoelgyi C."/>
            <person name="Patrignani A."/>
            <person name="Fitzpatrick D."/>
            <person name="Nagy I."/>
            <person name="Doyle S."/>
            <person name="Anderson J.B."/>
            <person name="Grigoriev I.V."/>
            <person name="Gueldener U."/>
            <person name="Muensterkoetter M."/>
            <person name="Nagy L.G."/>
        </authorList>
    </citation>
    <scope>NUCLEOTIDE SEQUENCE [LARGE SCALE GENOMIC DNA]</scope>
    <source>
        <strain evidence="3">Ar21-2</strain>
    </source>
</reference>
<name>A0A2H3DHU9_ARMGA</name>
<protein>
    <submittedName>
        <fullName evidence="2">Uncharacterized protein</fullName>
    </submittedName>
</protein>
<dbReference type="Proteomes" id="UP000217790">
    <property type="component" value="Unassembled WGS sequence"/>
</dbReference>
<organism evidence="2 3">
    <name type="scientific">Armillaria gallica</name>
    <name type="common">Bulbous honey fungus</name>
    <name type="synonym">Armillaria bulbosa</name>
    <dbReference type="NCBI Taxonomy" id="47427"/>
    <lineage>
        <taxon>Eukaryota</taxon>
        <taxon>Fungi</taxon>
        <taxon>Dikarya</taxon>
        <taxon>Basidiomycota</taxon>
        <taxon>Agaricomycotina</taxon>
        <taxon>Agaricomycetes</taxon>
        <taxon>Agaricomycetidae</taxon>
        <taxon>Agaricales</taxon>
        <taxon>Marasmiineae</taxon>
        <taxon>Physalacriaceae</taxon>
        <taxon>Armillaria</taxon>
    </lineage>
</organism>
<feature type="transmembrane region" description="Helical" evidence="1">
    <location>
        <begin position="43"/>
        <end position="60"/>
    </location>
</feature>
<keyword evidence="1" id="KW-1133">Transmembrane helix</keyword>
<dbReference type="InParanoid" id="A0A2H3DHU9"/>
<keyword evidence="3" id="KW-1185">Reference proteome</keyword>
<evidence type="ECO:0000313" key="2">
    <source>
        <dbReference type="EMBL" id="PBK94791.1"/>
    </source>
</evidence>
<proteinExistence type="predicted"/>
<dbReference type="EMBL" id="KZ293653">
    <property type="protein sequence ID" value="PBK94791.1"/>
    <property type="molecule type" value="Genomic_DNA"/>
</dbReference>